<organism evidence="1 2">
    <name type="scientific">Delftia acidovorans</name>
    <name type="common">Pseudomonas acidovorans</name>
    <name type="synonym">Comamonas acidovorans</name>
    <dbReference type="NCBI Taxonomy" id="80866"/>
    <lineage>
        <taxon>Bacteria</taxon>
        <taxon>Pseudomonadati</taxon>
        <taxon>Pseudomonadota</taxon>
        <taxon>Betaproteobacteria</taxon>
        <taxon>Burkholderiales</taxon>
        <taxon>Comamonadaceae</taxon>
        <taxon>Delftia</taxon>
    </lineage>
</organism>
<dbReference type="Proteomes" id="UP001287445">
    <property type="component" value="Unassembled WGS sequence"/>
</dbReference>
<sequence length="99" mass="11199">MSKEKCVCTFSQRVVGDGCRYCNPQEYIDTLIERIHAHEDLEARFLRTLSNGASLDAPSFLEWIADRLVNVHGANPGVDYILSLRERAVAMRSVMKEIA</sequence>
<dbReference type="AlphaFoldDB" id="A0AAJ2R8T4"/>
<protein>
    <submittedName>
        <fullName evidence="1">Uncharacterized protein</fullName>
    </submittedName>
</protein>
<name>A0AAJ2R8T4_DELAC</name>
<evidence type="ECO:0000313" key="1">
    <source>
        <dbReference type="EMBL" id="MDX4957896.1"/>
    </source>
</evidence>
<evidence type="ECO:0000313" key="2">
    <source>
        <dbReference type="Proteomes" id="UP001287445"/>
    </source>
</evidence>
<gene>
    <name evidence="1" type="ORF">SGN30_31130</name>
</gene>
<dbReference type="EMBL" id="JAWWMZ010000022">
    <property type="protein sequence ID" value="MDX4957896.1"/>
    <property type="molecule type" value="Genomic_DNA"/>
</dbReference>
<dbReference type="RefSeq" id="WP_319076962.1">
    <property type="nucleotide sequence ID" value="NZ_JAWWMZ010000022.1"/>
</dbReference>
<proteinExistence type="predicted"/>
<reference evidence="1" key="1">
    <citation type="submission" date="2023-11" db="EMBL/GenBank/DDBJ databases">
        <title>Identification and selenium tolerance of Delftia acidovorans R3-25.</title>
        <authorList>
            <person name="Zhang S."/>
            <person name="Liu Y."/>
            <person name="Guo Y."/>
        </authorList>
    </citation>
    <scope>NUCLEOTIDE SEQUENCE</scope>
    <source>
        <strain evidence="1">R3-25</strain>
    </source>
</reference>
<comment type="caution">
    <text evidence="1">The sequence shown here is derived from an EMBL/GenBank/DDBJ whole genome shotgun (WGS) entry which is preliminary data.</text>
</comment>
<accession>A0AAJ2R8T4</accession>